<dbReference type="OrthoDB" id="9795264at2"/>
<dbReference type="RefSeq" id="WP_094366696.1">
    <property type="nucleotide sequence ID" value="NZ_NOJY02000065.1"/>
</dbReference>
<keyword evidence="2" id="KW-1185">Reference proteome</keyword>
<reference evidence="1 2" key="1">
    <citation type="journal article" date="2017" name="Genome Announc.">
        <title>Draft Genome Sequence of Romboutsia weinsteinii sp. nov. Strain CCRI-19649(T) Isolated from Surface Water.</title>
        <authorList>
            <person name="Maheux A.F."/>
            <person name="Boudreau D.K."/>
            <person name="Berube E."/>
            <person name="Boissinot M."/>
            <person name="Cantin P."/>
            <person name="Raymond F."/>
            <person name="Corbeil J."/>
            <person name="Omar R.F."/>
            <person name="Bergeron M.G."/>
        </authorList>
    </citation>
    <scope>NUCLEOTIDE SEQUENCE [LARGE SCALE GENOMIC DNA]</scope>
    <source>
        <strain evidence="1 2">CCRI-19649</strain>
    </source>
</reference>
<evidence type="ECO:0000313" key="2">
    <source>
        <dbReference type="Proteomes" id="UP000215694"/>
    </source>
</evidence>
<organism evidence="1 2">
    <name type="scientific">Romboutsia weinsteinii</name>
    <dbReference type="NCBI Taxonomy" id="2020949"/>
    <lineage>
        <taxon>Bacteria</taxon>
        <taxon>Bacillati</taxon>
        <taxon>Bacillota</taxon>
        <taxon>Clostridia</taxon>
        <taxon>Peptostreptococcales</taxon>
        <taxon>Peptostreptococcaceae</taxon>
        <taxon>Romboutsia</taxon>
    </lineage>
</organism>
<comment type="caution">
    <text evidence="1">The sequence shown here is derived from an EMBL/GenBank/DDBJ whole genome shotgun (WGS) entry which is preliminary data.</text>
</comment>
<dbReference type="EMBL" id="NOJY02000065">
    <property type="protein sequence ID" value="RDY25522.1"/>
    <property type="molecule type" value="Genomic_DNA"/>
</dbReference>
<proteinExistence type="predicted"/>
<accession>A0A371IYG3</accession>
<protein>
    <submittedName>
        <fullName evidence="1">DUF2922 domain-containing protein</fullName>
    </submittedName>
</protein>
<evidence type="ECO:0000313" key="1">
    <source>
        <dbReference type="EMBL" id="RDY25522.1"/>
    </source>
</evidence>
<dbReference type="InterPro" id="IPR021321">
    <property type="entry name" value="DUF2922"/>
</dbReference>
<name>A0A371IYG3_9FIRM</name>
<dbReference type="Pfam" id="PF11148">
    <property type="entry name" value="DUF2922"/>
    <property type="match status" value="1"/>
</dbReference>
<sequence>MNVSLTLVMTFKTTAGNKISLSIVDPRDDLTEQEIKDVMELIITKDIFAPNGAPLVEAVEAKIVKTNTTPYDLVIG</sequence>
<gene>
    <name evidence="1" type="ORF">CHL78_017805</name>
</gene>
<dbReference type="Proteomes" id="UP000215694">
    <property type="component" value="Unassembled WGS sequence"/>
</dbReference>
<dbReference type="AlphaFoldDB" id="A0A371IYG3"/>